<evidence type="ECO:0000256" key="6">
    <source>
        <dbReference type="ARBA" id="ARBA00014783"/>
    </source>
</evidence>
<keyword evidence="9" id="KW-0813">Transport</keyword>
<feature type="transmembrane region" description="Helical" evidence="26">
    <location>
        <begin position="67"/>
        <end position="85"/>
    </location>
</feature>
<evidence type="ECO:0000256" key="9">
    <source>
        <dbReference type="ARBA" id="ARBA00022448"/>
    </source>
</evidence>
<dbReference type="CDD" id="cd05567">
    <property type="entry name" value="PTS_IIB_mannitol"/>
    <property type="match status" value="1"/>
</dbReference>
<dbReference type="GO" id="GO:0016301">
    <property type="term" value="F:kinase activity"/>
    <property type="evidence" value="ECO:0007669"/>
    <property type="project" value="UniProtKB-KW"/>
</dbReference>
<evidence type="ECO:0000256" key="8">
    <source>
        <dbReference type="ARBA" id="ARBA00021825"/>
    </source>
</evidence>
<evidence type="ECO:0000256" key="14">
    <source>
        <dbReference type="ARBA" id="ARBA00022679"/>
    </source>
</evidence>
<keyword evidence="17" id="KW-0418">Kinase</keyword>
<keyword evidence="14" id="KW-0808">Transferase</keyword>
<dbReference type="InterPro" id="IPR004718">
    <property type="entry name" value="PTS_IIC_mtl"/>
</dbReference>
<dbReference type="InterPro" id="IPR003501">
    <property type="entry name" value="PTS_EIIB_2/3"/>
</dbReference>
<comment type="subcellular location">
    <subcellularLocation>
        <location evidence="3">Cell inner membrane</location>
        <topology evidence="3">Multi-pass membrane protein</topology>
    </subcellularLocation>
</comment>
<feature type="coiled-coil region" evidence="25">
    <location>
        <begin position="352"/>
        <end position="379"/>
    </location>
</feature>
<dbReference type="Proteomes" id="UP000092687">
    <property type="component" value="Chromosome"/>
</dbReference>
<evidence type="ECO:0000256" key="18">
    <source>
        <dbReference type="ARBA" id="ARBA00022989"/>
    </source>
</evidence>
<reference evidence="31" key="2">
    <citation type="submission" date="2016-10" db="EMBL/GenBank/DDBJ databases">
        <authorList>
            <person name="See-Too W.S."/>
        </authorList>
    </citation>
    <scope>NUCLEOTIDE SEQUENCE [LARGE SCALE GENOMIC DNA]</scope>
    <source>
        <strain evidence="31">DSM 24743</strain>
    </source>
</reference>
<feature type="transmembrane region" description="Helical" evidence="26">
    <location>
        <begin position="36"/>
        <end position="55"/>
    </location>
</feature>
<sequence>MIEVHHDKLFLKGEDHMKVRVQKFGNFLSSMVLPNIGAFIAWGLITALFIPTGFFPNEEFSKLVGPMVIYMLPLLIGYTGGRLIYEQRGAVVGTIATMGVIIGAPDTPMFLGAMIMGPLGAYVIKKFDQLIEGKIRTGFEMLVNNFSAGILGGGLALLAFKGIGPAVSAFTDVLVTGVDWLLEAGLLPLTSILIEPAKILFLNNAINHGVLTPIGLEQVQQTGKSILFLLEANPGPGLGVLLGFMFFGKGIAKQSAPGAAIIHFLGGIHEIYFPYVLMKPMLLLAVVAGGMSGVFTLVLMGGGLVAPASPGSIIAITAVTPPEGMAYLANFTAIFVATAVSFVISAIILKSSKQTDDDMEEATKKMEQMKGKKSSISREITSSNSVENGAFPLNAQKIVFACDAGMGSSAMGASLLRKKVKEAGLNVSVSNTAISTIPSDAQIVITQEKLTPRAENKVPDAYHISVDNFLSSPEYDLLIDRLQNGETEVPAAVEEHVPSASSVEEDQLLREENVFIGQRFRTKEEVIRFAGQALVKAGYVEESYVDEMLKREEITTTYMGNNVAIPHGTEDAKKSVIKSGFTVIQVPNGVDFDGQSAKMIFGIAGKDGTHLEILSGIAVICADQTNVDRLVEAKSAKEIIDIINGN</sequence>
<evidence type="ECO:0000256" key="3">
    <source>
        <dbReference type="ARBA" id="ARBA00004429"/>
    </source>
</evidence>
<reference evidence="31" key="1">
    <citation type="submission" date="2016-07" db="EMBL/GenBank/DDBJ databases">
        <authorList>
            <person name="See-Too W.S."/>
        </authorList>
    </citation>
    <scope>NUCLEOTIDE SEQUENCE [LARGE SCALE GENOMIC DNA]</scope>
    <source>
        <strain evidence="31">DSM 24743</strain>
    </source>
</reference>
<feature type="domain" description="PTS EIIA type-2" evidence="27">
    <location>
        <begin position="507"/>
        <end position="646"/>
    </location>
</feature>
<dbReference type="CDD" id="cd00211">
    <property type="entry name" value="PTS_IIA_fru"/>
    <property type="match status" value="1"/>
</dbReference>
<evidence type="ECO:0000256" key="11">
    <source>
        <dbReference type="ARBA" id="ARBA00022519"/>
    </source>
</evidence>
<evidence type="ECO:0000259" key="28">
    <source>
        <dbReference type="PROSITE" id="PS51099"/>
    </source>
</evidence>
<dbReference type="InterPro" id="IPR029503">
    <property type="entry name" value="PTS_EIIB_mannitol"/>
</dbReference>
<keyword evidence="15" id="KW-0598">Phosphotransferase system</keyword>
<evidence type="ECO:0000259" key="27">
    <source>
        <dbReference type="PROSITE" id="PS51094"/>
    </source>
</evidence>
<evidence type="ECO:0000256" key="5">
    <source>
        <dbReference type="ARBA" id="ARBA00011909"/>
    </source>
</evidence>
<feature type="transmembrane region" description="Helical" evidence="26">
    <location>
        <begin position="142"/>
        <end position="160"/>
    </location>
</feature>
<dbReference type="SUPFAM" id="SSF55804">
    <property type="entry name" value="Phoshotransferase/anion transport protein"/>
    <property type="match status" value="1"/>
</dbReference>
<keyword evidence="25" id="KW-0175">Coiled coil</keyword>
<dbReference type="PROSITE" id="PS00372">
    <property type="entry name" value="PTS_EIIA_TYPE_2_HIS"/>
    <property type="match status" value="1"/>
</dbReference>
<evidence type="ECO:0000256" key="20">
    <source>
        <dbReference type="ARBA" id="ARBA00029908"/>
    </source>
</evidence>
<dbReference type="PROSITE" id="PS51099">
    <property type="entry name" value="PTS_EIIB_TYPE_2"/>
    <property type="match status" value="1"/>
</dbReference>
<dbReference type="InterPro" id="IPR016152">
    <property type="entry name" value="PTrfase/Anion_transptr"/>
</dbReference>
<feature type="domain" description="PTS EIIC type-2" evidence="29">
    <location>
        <begin position="24"/>
        <end position="356"/>
    </location>
</feature>
<dbReference type="PANTHER" id="PTHR30181:SF2">
    <property type="entry name" value="PTS SYSTEM MANNITOL-SPECIFIC EIICBA COMPONENT"/>
    <property type="match status" value="1"/>
</dbReference>
<evidence type="ECO:0000256" key="17">
    <source>
        <dbReference type="ARBA" id="ARBA00022777"/>
    </source>
</evidence>
<dbReference type="KEGG" id="phc:BBI08_12145"/>
<keyword evidence="19 26" id="KW-0472">Membrane</keyword>
<dbReference type="Gene3D" id="3.40.930.10">
    <property type="entry name" value="Mannitol-specific EII, Chain A"/>
    <property type="match status" value="1"/>
</dbReference>
<evidence type="ECO:0000256" key="22">
    <source>
        <dbReference type="ARBA" id="ARBA00030956"/>
    </source>
</evidence>
<evidence type="ECO:0000256" key="21">
    <source>
        <dbReference type="ARBA" id="ARBA00030684"/>
    </source>
</evidence>
<name>A0A1C7DSF1_9BACL</name>
<comment type="function">
    <text evidence="2">The phosphoenolpyruvate-dependent sugar phosphotransferase system (sugar PTS), a major carbohydrate active transport system, catalyzes the phosphorylation of incoming sugar substrates concomitantly with their translocation across the cell membrane. The enzyme II CmtAB PTS system is involved in D-mannitol transport.</text>
</comment>
<protein>
    <recommendedName>
        <fullName evidence="6">Mannitol-specific phosphotransferase enzyme IIA component</fullName>
        <ecNumber evidence="5">2.7.1.197</ecNumber>
    </recommendedName>
    <alternativeName>
        <fullName evidence="22">EIIA</fullName>
    </alternativeName>
    <alternativeName>
        <fullName evidence="24">EIICB-Mtl</fullName>
    </alternativeName>
    <alternativeName>
        <fullName evidence="21">EIICBA-Mtl</fullName>
    </alternativeName>
    <alternativeName>
        <fullName evidence="23">EIII</fullName>
    </alternativeName>
    <alternativeName>
        <fullName evidence="20">PTS system mannitol-specific EIIA component</fullName>
    </alternativeName>
    <alternativeName>
        <fullName evidence="8">PTS system mannitol-specific EIICB component</fullName>
    </alternativeName>
    <alternativeName>
        <fullName evidence="7">PTS system mannitol-specific EIICBA component</fullName>
    </alternativeName>
</protein>
<dbReference type="EC" id="2.7.1.197" evidence="5"/>
<dbReference type="GO" id="GO:0005886">
    <property type="term" value="C:plasma membrane"/>
    <property type="evidence" value="ECO:0007669"/>
    <property type="project" value="UniProtKB-SubCell"/>
</dbReference>
<gene>
    <name evidence="30" type="ORF">BBI08_12145</name>
</gene>
<comment type="subunit">
    <text evidence="4">Homodimer.</text>
</comment>
<dbReference type="GO" id="GO:0009401">
    <property type="term" value="P:phosphoenolpyruvate-dependent sugar phosphotransferase system"/>
    <property type="evidence" value="ECO:0007669"/>
    <property type="project" value="UniProtKB-KW"/>
</dbReference>
<evidence type="ECO:0000313" key="30">
    <source>
        <dbReference type="EMBL" id="ANU14580.1"/>
    </source>
</evidence>
<keyword evidence="16 26" id="KW-0812">Transmembrane</keyword>
<evidence type="ECO:0000256" key="16">
    <source>
        <dbReference type="ARBA" id="ARBA00022692"/>
    </source>
</evidence>
<keyword evidence="12" id="KW-0597">Phosphoprotein</keyword>
<evidence type="ECO:0000256" key="12">
    <source>
        <dbReference type="ARBA" id="ARBA00022553"/>
    </source>
</evidence>
<keyword evidence="13" id="KW-0762">Sugar transport</keyword>
<evidence type="ECO:0000256" key="1">
    <source>
        <dbReference type="ARBA" id="ARBA00001655"/>
    </source>
</evidence>
<proteinExistence type="predicted"/>
<dbReference type="InterPro" id="IPR013014">
    <property type="entry name" value="PTS_EIIC_2"/>
</dbReference>
<dbReference type="AlphaFoldDB" id="A0A1C7DSF1"/>
<evidence type="ECO:0000256" key="26">
    <source>
        <dbReference type="SAM" id="Phobius"/>
    </source>
</evidence>
<dbReference type="NCBIfam" id="TIGR00851">
    <property type="entry name" value="mtlA"/>
    <property type="match status" value="1"/>
</dbReference>
<evidence type="ECO:0000256" key="2">
    <source>
        <dbReference type="ARBA" id="ARBA00002434"/>
    </source>
</evidence>
<keyword evidence="10" id="KW-1003">Cell membrane</keyword>
<dbReference type="PROSITE" id="PS51104">
    <property type="entry name" value="PTS_EIIC_TYPE_2"/>
    <property type="match status" value="1"/>
</dbReference>
<dbReference type="GO" id="GO:0090563">
    <property type="term" value="F:protein-phosphocysteine-sugar phosphotransferase activity"/>
    <property type="evidence" value="ECO:0007669"/>
    <property type="project" value="TreeGrafter"/>
</dbReference>
<evidence type="ECO:0000256" key="24">
    <source>
        <dbReference type="ARBA" id="ARBA00033349"/>
    </source>
</evidence>
<evidence type="ECO:0000256" key="19">
    <source>
        <dbReference type="ARBA" id="ARBA00023136"/>
    </source>
</evidence>
<feature type="transmembrane region" description="Helical" evidence="26">
    <location>
        <begin position="326"/>
        <end position="349"/>
    </location>
</feature>
<comment type="catalytic activity">
    <reaction evidence="1">
        <text>D-mannitol(out) + N(pros)-phospho-L-histidyl-[protein] = D-mannitol 1-phosphate(in) + L-histidyl-[protein]</text>
        <dbReference type="Rhea" id="RHEA:33363"/>
        <dbReference type="Rhea" id="RHEA-COMP:9745"/>
        <dbReference type="Rhea" id="RHEA-COMP:9746"/>
        <dbReference type="ChEBI" id="CHEBI:16899"/>
        <dbReference type="ChEBI" id="CHEBI:29979"/>
        <dbReference type="ChEBI" id="CHEBI:61381"/>
        <dbReference type="ChEBI" id="CHEBI:64837"/>
        <dbReference type="EC" id="2.7.1.197"/>
    </reaction>
</comment>
<dbReference type="InterPro" id="IPR036095">
    <property type="entry name" value="PTS_EIIB-like_sf"/>
</dbReference>
<dbReference type="PANTHER" id="PTHR30181">
    <property type="entry name" value="MANNITOL PERMEASE IIC COMPONENT"/>
    <property type="match status" value="1"/>
</dbReference>
<keyword evidence="11" id="KW-0997">Cell inner membrane</keyword>
<evidence type="ECO:0000256" key="13">
    <source>
        <dbReference type="ARBA" id="ARBA00022597"/>
    </source>
</evidence>
<feature type="domain" description="PTS EIIB type-2" evidence="28">
    <location>
        <begin position="396"/>
        <end position="490"/>
    </location>
</feature>
<feature type="transmembrane region" description="Helical" evidence="26">
    <location>
        <begin position="282"/>
        <end position="306"/>
    </location>
</feature>
<dbReference type="EMBL" id="CP016537">
    <property type="protein sequence ID" value="ANU14580.1"/>
    <property type="molecule type" value="Genomic_DNA"/>
</dbReference>
<dbReference type="Pfam" id="PF00359">
    <property type="entry name" value="PTS_EIIA_2"/>
    <property type="match status" value="1"/>
</dbReference>
<dbReference type="InterPro" id="IPR013011">
    <property type="entry name" value="PTS_EIIB_2"/>
</dbReference>
<evidence type="ECO:0000256" key="15">
    <source>
        <dbReference type="ARBA" id="ARBA00022683"/>
    </source>
</evidence>
<evidence type="ECO:0000256" key="23">
    <source>
        <dbReference type="ARBA" id="ARBA00030962"/>
    </source>
</evidence>
<evidence type="ECO:0000256" key="4">
    <source>
        <dbReference type="ARBA" id="ARBA00011738"/>
    </source>
</evidence>
<evidence type="ECO:0000256" key="10">
    <source>
        <dbReference type="ARBA" id="ARBA00022475"/>
    </source>
</evidence>
<dbReference type="SUPFAM" id="SSF52794">
    <property type="entry name" value="PTS system IIB component-like"/>
    <property type="match status" value="1"/>
</dbReference>
<dbReference type="NCBIfam" id="NF011663">
    <property type="entry name" value="PRK15083.1"/>
    <property type="match status" value="1"/>
</dbReference>
<dbReference type="GO" id="GO:0022872">
    <property type="term" value="F:protein-N(PI)-phosphohistidine-mannitol phosphotransferase system transmembrane transporter activity"/>
    <property type="evidence" value="ECO:0007669"/>
    <property type="project" value="InterPro"/>
</dbReference>
<accession>A0A1C7DSF1</accession>
<evidence type="ECO:0000313" key="31">
    <source>
        <dbReference type="Proteomes" id="UP000092687"/>
    </source>
</evidence>
<feature type="transmembrane region" description="Helical" evidence="26">
    <location>
        <begin position="91"/>
        <end position="121"/>
    </location>
</feature>
<dbReference type="Gene3D" id="3.40.50.2300">
    <property type="match status" value="1"/>
</dbReference>
<dbReference type="Pfam" id="PF02302">
    <property type="entry name" value="PTS_IIB"/>
    <property type="match status" value="1"/>
</dbReference>
<evidence type="ECO:0000256" key="25">
    <source>
        <dbReference type="SAM" id="Coils"/>
    </source>
</evidence>
<dbReference type="InterPro" id="IPR003352">
    <property type="entry name" value="PTS_EIIC"/>
</dbReference>
<evidence type="ECO:0000259" key="29">
    <source>
        <dbReference type="PROSITE" id="PS51104"/>
    </source>
</evidence>
<dbReference type="Pfam" id="PF02378">
    <property type="entry name" value="PTS_EIIC"/>
    <property type="match status" value="1"/>
</dbReference>
<dbReference type="OrthoDB" id="9814222at2"/>
<keyword evidence="31" id="KW-1185">Reference proteome</keyword>
<keyword evidence="18 26" id="KW-1133">Transmembrane helix</keyword>
<organism evidence="30 31">
    <name type="scientific">Planococcus halocryophilus</name>
    <dbReference type="NCBI Taxonomy" id="1215089"/>
    <lineage>
        <taxon>Bacteria</taxon>
        <taxon>Bacillati</taxon>
        <taxon>Bacillota</taxon>
        <taxon>Bacilli</taxon>
        <taxon>Bacillales</taxon>
        <taxon>Caryophanaceae</taxon>
        <taxon>Planococcus</taxon>
    </lineage>
</organism>
<dbReference type="STRING" id="1215089.BBI08_12145"/>
<dbReference type="PROSITE" id="PS51094">
    <property type="entry name" value="PTS_EIIA_TYPE_2"/>
    <property type="match status" value="1"/>
</dbReference>
<dbReference type="InterPro" id="IPR002178">
    <property type="entry name" value="PTS_EIIA_type-2_dom"/>
</dbReference>
<evidence type="ECO:0000256" key="7">
    <source>
        <dbReference type="ARBA" id="ARBA00015039"/>
    </source>
</evidence>
<dbReference type="InterPro" id="IPR050893">
    <property type="entry name" value="Sugar_PTS"/>
</dbReference>